<dbReference type="Proteomes" id="UP000504638">
    <property type="component" value="Unplaced"/>
</dbReference>
<evidence type="ECO:0000256" key="3">
    <source>
        <dbReference type="ARBA" id="ARBA00022490"/>
    </source>
</evidence>
<name>A0A6G1G8W3_9PEZI</name>
<keyword evidence="3" id="KW-0963">Cytoplasm</keyword>
<protein>
    <submittedName>
        <fullName evidence="7 9">Mak10-domain-containing protein</fullName>
    </submittedName>
</protein>
<dbReference type="GeneID" id="54419634"/>
<evidence type="ECO:0000256" key="1">
    <source>
        <dbReference type="ARBA" id="ARBA00004496"/>
    </source>
</evidence>
<feature type="domain" description="NAA35-like TPR repeats" evidence="6">
    <location>
        <begin position="367"/>
        <end position="690"/>
    </location>
</feature>
<sequence length="774" mass="87520">MEPSGYASRNSNDSDDVDVTDAVKQLSLLDTPERNLSTSDERGIPSTQDEVTPSRWTNIMAQDRKRVVDVTDIFRSASAALPIGVLVKDESFPLQETVGALEIMDTKMDSGALAPGEAFEDIYNAADELRPEEVLGVMDQLLRVEMAWHQGYPLSQTILTSHYIDKLLSKETRQLHEVRFSAAHPLDLPILLQALRAYCLALIKSCDLVLKAIKRSPYYEEEDFSTQLYNRDLLSPIDRHDIIEVMDRVIQDLGIFVAHSSKQEVVEAILVRVGFRKDLLSAMPLHEDIDTSESTWKCVCESTYRHSLLHSTSKPVPAAFSKKIQRKLYGTAPPRPIVELDFETAMDVLVKICNDCQESTRIQTYSNSKVEGLKAFMWSFSSRNPPPLPFSRACLSSRLFENGNFESMLRQDLTNWVFPLGDALNPVDSSSSSPARYDDAPYRIKVSQCISQFTLAATAESMGYLDMFRALCQNRCRLRRLLPHVLRDLDALEERSFFLDNVLADLIPTTLRNLLSTWTLCQRLQVAQWVIQLGFEQDVYLQHELAGMYWFLSRICRSYVGFLTEISKHTLKVQQSSGLRPEQREQCSVSSKFLESLILRTRATAFVAEGLHAVYTHLTYLGLIHAIGHPYGQPNLLFELRMRSILKGSLLAPDFDTFNKATHPLGSFEKPTRNPCDATAQICQHVTRVIMNAKKDFQQMISEKLGAEAAFADEVQGWWQEDVEKQIAACDDLLLSINVMRETVDGKSPDGLSISIPDPGARRHEWWVVPNLTA</sequence>
<dbReference type="Pfam" id="PF25789">
    <property type="entry name" value="TPR_NAA35"/>
    <property type="match status" value="1"/>
</dbReference>
<gene>
    <name evidence="7 9" type="ORF">P152DRAFT_456707</name>
</gene>
<reference evidence="9" key="3">
    <citation type="submission" date="2025-04" db="UniProtKB">
        <authorList>
            <consortium name="RefSeq"/>
        </authorList>
    </citation>
    <scope>IDENTIFICATION</scope>
    <source>
        <strain evidence="9">CBS 781.70</strain>
    </source>
</reference>
<dbReference type="InterPro" id="IPR007244">
    <property type="entry name" value="Naa35_N"/>
</dbReference>
<evidence type="ECO:0000313" key="8">
    <source>
        <dbReference type="Proteomes" id="UP000504638"/>
    </source>
</evidence>
<comment type="subcellular location">
    <subcellularLocation>
        <location evidence="1">Cytoplasm</location>
    </subcellularLocation>
</comment>
<dbReference type="OrthoDB" id="269405at2759"/>
<dbReference type="InterPro" id="IPR057983">
    <property type="entry name" value="NAA35-like_N"/>
</dbReference>
<dbReference type="Pfam" id="PF04112">
    <property type="entry name" value="Mak10"/>
    <property type="match status" value="1"/>
</dbReference>
<dbReference type="PANTHER" id="PTHR21373">
    <property type="entry name" value="GLUCOSE REPRESSIBLE PROTEIN MAK10"/>
    <property type="match status" value="1"/>
</dbReference>
<organism evidence="7">
    <name type="scientific">Eremomyces bilateralis CBS 781.70</name>
    <dbReference type="NCBI Taxonomy" id="1392243"/>
    <lineage>
        <taxon>Eukaryota</taxon>
        <taxon>Fungi</taxon>
        <taxon>Dikarya</taxon>
        <taxon>Ascomycota</taxon>
        <taxon>Pezizomycotina</taxon>
        <taxon>Dothideomycetes</taxon>
        <taxon>Dothideomycetes incertae sedis</taxon>
        <taxon>Eremomycetales</taxon>
        <taxon>Eremomycetaceae</taxon>
        <taxon>Eremomyces</taxon>
    </lineage>
</organism>
<feature type="domain" description="NAA35-like N-terminal" evidence="5">
    <location>
        <begin position="84"/>
        <end position="243"/>
    </location>
</feature>
<evidence type="ECO:0000313" key="9">
    <source>
        <dbReference type="RefSeq" id="XP_033536084.1"/>
    </source>
</evidence>
<evidence type="ECO:0000259" key="5">
    <source>
        <dbReference type="Pfam" id="PF04112"/>
    </source>
</evidence>
<dbReference type="EMBL" id="ML975153">
    <property type="protein sequence ID" value="KAF1814453.1"/>
    <property type="molecule type" value="Genomic_DNA"/>
</dbReference>
<evidence type="ECO:0000256" key="2">
    <source>
        <dbReference type="ARBA" id="ARBA00006289"/>
    </source>
</evidence>
<accession>A0A6G1G8W3</accession>
<evidence type="ECO:0000259" key="6">
    <source>
        <dbReference type="Pfam" id="PF25789"/>
    </source>
</evidence>
<keyword evidence="8" id="KW-1185">Reference proteome</keyword>
<feature type="region of interest" description="Disordered" evidence="4">
    <location>
        <begin position="26"/>
        <end position="51"/>
    </location>
</feature>
<dbReference type="AlphaFoldDB" id="A0A6G1G8W3"/>
<comment type="similarity">
    <text evidence="2">Belongs to the MAK10 family.</text>
</comment>
<evidence type="ECO:0000256" key="4">
    <source>
        <dbReference type="SAM" id="MobiDB-lite"/>
    </source>
</evidence>
<evidence type="ECO:0000313" key="7">
    <source>
        <dbReference type="EMBL" id="KAF1814453.1"/>
    </source>
</evidence>
<reference evidence="7 9" key="1">
    <citation type="submission" date="2020-01" db="EMBL/GenBank/DDBJ databases">
        <authorList>
            <consortium name="DOE Joint Genome Institute"/>
            <person name="Haridas S."/>
            <person name="Albert R."/>
            <person name="Binder M."/>
            <person name="Bloem J."/>
            <person name="Labutti K."/>
            <person name="Salamov A."/>
            <person name="Andreopoulos B."/>
            <person name="Baker S.E."/>
            <person name="Barry K."/>
            <person name="Bills G."/>
            <person name="Bluhm B.H."/>
            <person name="Cannon C."/>
            <person name="Castanera R."/>
            <person name="Culley D.E."/>
            <person name="Daum C."/>
            <person name="Ezra D."/>
            <person name="Gonzalez J.B."/>
            <person name="Henrissat B."/>
            <person name="Kuo A."/>
            <person name="Liang C."/>
            <person name="Lipzen A."/>
            <person name="Lutzoni F."/>
            <person name="Magnuson J."/>
            <person name="Mondo S."/>
            <person name="Nolan M."/>
            <person name="Ohm R."/>
            <person name="Pangilinan J."/>
            <person name="Park H.-J."/>
            <person name="Ramirez L."/>
            <person name="Alfaro M."/>
            <person name="Sun H."/>
            <person name="Tritt A."/>
            <person name="Yoshinaga Y."/>
            <person name="Zwiers L.-H."/>
            <person name="Turgeon B.G."/>
            <person name="Goodwin S.B."/>
            <person name="Spatafora J.W."/>
            <person name="Crous P.W."/>
            <person name="Grigoriev I.V."/>
        </authorList>
    </citation>
    <scope>NUCLEOTIDE SEQUENCE</scope>
    <source>
        <strain evidence="7 9">CBS 781.70</strain>
    </source>
</reference>
<dbReference type="GO" id="GO:0031417">
    <property type="term" value="C:NatC complex"/>
    <property type="evidence" value="ECO:0007669"/>
    <property type="project" value="InterPro"/>
</dbReference>
<dbReference type="PANTHER" id="PTHR21373:SF0">
    <property type="entry name" value="N-ALPHA-ACETYLTRANSFERASE 35, NATC AUXILIARY SUBUNIT"/>
    <property type="match status" value="1"/>
</dbReference>
<proteinExistence type="inferred from homology"/>
<dbReference type="InterPro" id="IPR057982">
    <property type="entry name" value="TPR_NAA35"/>
</dbReference>
<reference evidence="9" key="2">
    <citation type="submission" date="2020-04" db="EMBL/GenBank/DDBJ databases">
        <authorList>
            <consortium name="NCBI Genome Project"/>
        </authorList>
    </citation>
    <scope>NUCLEOTIDE SEQUENCE</scope>
    <source>
        <strain evidence="9">CBS 781.70</strain>
    </source>
</reference>
<dbReference type="RefSeq" id="XP_033536084.1">
    <property type="nucleotide sequence ID" value="XM_033679064.1"/>
</dbReference>